<sequence length="50" mass="5773">MDKDFSKGFMYDVADLLEYCAENNTDNVDLIFTFGDKELNVNVTFSIKQN</sequence>
<dbReference type="AlphaFoldDB" id="A0A0E2H808"/>
<dbReference type="PATRIC" id="fig|999408.3.peg.3831"/>
<dbReference type="EMBL" id="AGYR01000039">
    <property type="protein sequence ID" value="ENZ12436.1"/>
    <property type="molecule type" value="Genomic_DNA"/>
</dbReference>
<comment type="caution">
    <text evidence="1">The sequence shown here is derived from an EMBL/GenBank/DDBJ whole genome shotgun (WGS) entry which is preliminary data.</text>
</comment>
<name>A0A0E2H808_9FIRM</name>
<dbReference type="HOGENOM" id="CLU_3116329_0_0_9"/>
<reference evidence="1 2" key="1">
    <citation type="submission" date="2013-01" db="EMBL/GenBank/DDBJ databases">
        <title>The Genome Sequence of Clostridium clostridioforme 90A8.</title>
        <authorList>
            <consortium name="The Broad Institute Genome Sequencing Platform"/>
            <person name="Earl A."/>
            <person name="Ward D."/>
            <person name="Feldgarden M."/>
            <person name="Gevers D."/>
            <person name="Courvalin P."/>
            <person name="Lambert T."/>
            <person name="Walker B."/>
            <person name="Young S.K."/>
            <person name="Zeng Q."/>
            <person name="Gargeya S."/>
            <person name="Fitzgerald M."/>
            <person name="Haas B."/>
            <person name="Abouelleil A."/>
            <person name="Alvarado L."/>
            <person name="Arachchi H.M."/>
            <person name="Berlin A.M."/>
            <person name="Chapman S.B."/>
            <person name="Dewar J."/>
            <person name="Goldberg J."/>
            <person name="Griggs A."/>
            <person name="Gujja S."/>
            <person name="Hansen M."/>
            <person name="Howarth C."/>
            <person name="Imamovic A."/>
            <person name="Larimer J."/>
            <person name="McCowan C."/>
            <person name="Murphy C."/>
            <person name="Neiman D."/>
            <person name="Pearson M."/>
            <person name="Priest M."/>
            <person name="Roberts A."/>
            <person name="Saif S."/>
            <person name="Shea T."/>
            <person name="Sisk P."/>
            <person name="Sykes S."/>
            <person name="Wortman J."/>
            <person name="Nusbaum C."/>
            <person name="Birren B."/>
        </authorList>
    </citation>
    <scope>NUCLEOTIDE SEQUENCE [LARGE SCALE GENOMIC DNA]</scope>
    <source>
        <strain evidence="1 2">90A8</strain>
    </source>
</reference>
<accession>A0A0E2H808</accession>
<dbReference type="Proteomes" id="UP000013085">
    <property type="component" value="Unassembled WGS sequence"/>
</dbReference>
<evidence type="ECO:0000313" key="1">
    <source>
        <dbReference type="EMBL" id="ENZ12436.1"/>
    </source>
</evidence>
<proteinExistence type="predicted"/>
<dbReference type="RefSeq" id="WP_002593669.1">
    <property type="nucleotide sequence ID" value="NZ_KB850979.1"/>
</dbReference>
<protein>
    <submittedName>
        <fullName evidence="1">Uncharacterized protein</fullName>
    </submittedName>
</protein>
<evidence type="ECO:0000313" key="2">
    <source>
        <dbReference type="Proteomes" id="UP000013085"/>
    </source>
</evidence>
<gene>
    <name evidence="1" type="ORF">HMPREF1090_03562</name>
</gene>
<organism evidence="1 2">
    <name type="scientific">[Clostridium] clostridioforme 90A8</name>
    <dbReference type="NCBI Taxonomy" id="999408"/>
    <lineage>
        <taxon>Bacteria</taxon>
        <taxon>Bacillati</taxon>
        <taxon>Bacillota</taxon>
        <taxon>Clostridia</taxon>
        <taxon>Lachnospirales</taxon>
        <taxon>Lachnospiraceae</taxon>
        <taxon>Enterocloster</taxon>
    </lineage>
</organism>